<dbReference type="InterPro" id="IPR050922">
    <property type="entry name" value="LytR/CpsA/Psr_CW_biosynth"/>
</dbReference>
<protein>
    <submittedName>
        <fullName evidence="4">Transcriptional attenuator, LytR family</fullName>
    </submittedName>
</protein>
<sequence length="412" mass="45361">MNLPQDKPKKMTATTKWFIAFIALFILAASAGALFAASGYFDAPKPPPSEGMLSAKDKANIMIMGVDSRADDVGRSDTLMVATIDPKKDQASLLSIPRDTRVKIKNHGFDKINHAYAFGGHELTKDTVENFLGVTLDHYIIIDTHAFQRIIDTIGGIDIDVEKRMYYEDPWDDDGGLIINLQPGMQHMDGKTAITYVRYRDEEGDLGRIQRQQKFMKAIFDKIASPSIIMKIPSIIKEVSNSIKTDMSIRQMIEFAGTIKESQKNGLKTDMVPGRPLYIDEISYWIPNIKELRQTLANALGLTMNMSMTSSMERQILEYENSIPATAKPVPATDTSIGHATKRSEPANSSKQSKTAPVSKDKKSSSDSKNSDAKPLEKIPSKQESGNAPPSDTQGPAKSANGPSVSDNTKTQ</sequence>
<evidence type="ECO:0000313" key="4">
    <source>
        <dbReference type="EMBL" id="SEJ72790.1"/>
    </source>
</evidence>
<keyword evidence="5" id="KW-1185">Reference proteome</keyword>
<dbReference type="EMBL" id="FNZK01000015">
    <property type="protein sequence ID" value="SEJ72790.1"/>
    <property type="molecule type" value="Genomic_DNA"/>
</dbReference>
<dbReference type="Proteomes" id="UP000199662">
    <property type="component" value="Unassembled WGS sequence"/>
</dbReference>
<dbReference type="PANTHER" id="PTHR33392">
    <property type="entry name" value="POLYISOPRENYL-TEICHOIC ACID--PEPTIDOGLYCAN TEICHOIC ACID TRANSFERASE TAGU"/>
    <property type="match status" value="1"/>
</dbReference>
<dbReference type="InterPro" id="IPR004474">
    <property type="entry name" value="LytR_CpsA_psr"/>
</dbReference>
<evidence type="ECO:0000256" key="2">
    <source>
        <dbReference type="SAM" id="MobiDB-lite"/>
    </source>
</evidence>
<feature type="region of interest" description="Disordered" evidence="2">
    <location>
        <begin position="326"/>
        <end position="412"/>
    </location>
</feature>
<evidence type="ECO:0000313" key="5">
    <source>
        <dbReference type="Proteomes" id="UP000199662"/>
    </source>
</evidence>
<feature type="compositionally biased region" description="Polar residues" evidence="2">
    <location>
        <begin position="382"/>
        <end position="412"/>
    </location>
</feature>
<dbReference type="AlphaFoldDB" id="A0A1H7BEZ6"/>
<accession>A0A1H7BEZ6</accession>
<dbReference type="PANTHER" id="PTHR33392:SF6">
    <property type="entry name" value="POLYISOPRENYL-TEICHOIC ACID--PEPTIDOGLYCAN TEICHOIC ACID TRANSFERASE TAGU"/>
    <property type="match status" value="1"/>
</dbReference>
<name>A0A1H7BEZ6_9FIRM</name>
<gene>
    <name evidence="4" type="ORF">SAMN05660742_11520</name>
</gene>
<evidence type="ECO:0000259" key="3">
    <source>
        <dbReference type="Pfam" id="PF03816"/>
    </source>
</evidence>
<feature type="compositionally biased region" description="Basic and acidic residues" evidence="2">
    <location>
        <begin position="359"/>
        <end position="381"/>
    </location>
</feature>
<dbReference type="STRING" id="84035.SAMN05660742_11520"/>
<proteinExistence type="inferred from homology"/>
<dbReference type="NCBIfam" id="TIGR00350">
    <property type="entry name" value="lytR_cpsA_psr"/>
    <property type="match status" value="1"/>
</dbReference>
<dbReference type="Gene3D" id="3.40.630.190">
    <property type="entry name" value="LCP protein"/>
    <property type="match status" value="1"/>
</dbReference>
<comment type="similarity">
    <text evidence="1">Belongs to the LytR/CpsA/Psr (LCP) family.</text>
</comment>
<feature type="domain" description="Cell envelope-related transcriptional attenuator" evidence="3">
    <location>
        <begin position="75"/>
        <end position="224"/>
    </location>
</feature>
<evidence type="ECO:0000256" key="1">
    <source>
        <dbReference type="ARBA" id="ARBA00006068"/>
    </source>
</evidence>
<reference evidence="4 5" key="1">
    <citation type="submission" date="2016-10" db="EMBL/GenBank/DDBJ databases">
        <authorList>
            <person name="de Groot N.N."/>
        </authorList>
    </citation>
    <scope>NUCLEOTIDE SEQUENCE [LARGE SCALE GENOMIC DNA]</scope>
    <source>
        <strain evidence="4 5">DSM 2179</strain>
    </source>
</reference>
<dbReference type="Pfam" id="PF03816">
    <property type="entry name" value="LytR_cpsA_psr"/>
    <property type="match status" value="1"/>
</dbReference>
<feature type="compositionally biased region" description="Polar residues" evidence="2">
    <location>
        <begin position="346"/>
        <end position="356"/>
    </location>
</feature>
<organism evidence="4 5">
    <name type="scientific">Propionispira arboris</name>
    <dbReference type="NCBI Taxonomy" id="84035"/>
    <lineage>
        <taxon>Bacteria</taxon>
        <taxon>Bacillati</taxon>
        <taxon>Bacillota</taxon>
        <taxon>Negativicutes</taxon>
        <taxon>Selenomonadales</taxon>
        <taxon>Selenomonadaceae</taxon>
        <taxon>Propionispira</taxon>
    </lineage>
</organism>
<dbReference type="RefSeq" id="WP_091833013.1">
    <property type="nucleotide sequence ID" value="NZ_FNZK01000015.1"/>
</dbReference>